<dbReference type="OrthoDB" id="377939at2157"/>
<comment type="caution">
    <text evidence="1">The sequence shown here is derived from an EMBL/GenBank/DDBJ whole genome shotgun (WGS) entry which is preliminary data.</text>
</comment>
<reference evidence="1 2" key="1">
    <citation type="submission" date="2013-08" db="EMBL/GenBank/DDBJ databases">
        <authorList>
            <consortium name="DOE Joint Genome Institute"/>
            <person name="Eisen J."/>
            <person name="Huntemann M."/>
            <person name="Han J."/>
            <person name="Chen A."/>
            <person name="Kyrpides N."/>
            <person name="Mavromatis K."/>
            <person name="Markowitz V."/>
            <person name="Palaniappan K."/>
            <person name="Ivanova N."/>
            <person name="Schaumberg A."/>
            <person name="Pati A."/>
            <person name="Liolios K."/>
            <person name="Nordberg H.P."/>
            <person name="Cantor M.N."/>
            <person name="Hua S.X."/>
            <person name="Woyke T."/>
        </authorList>
    </citation>
    <scope>NUCLEOTIDE SEQUENCE [LARGE SCALE GENOMIC DNA]</scope>
    <source>
        <strain evidence="1 2">DSM 2278</strain>
    </source>
</reference>
<dbReference type="STRING" id="1090322.MettiDRAFT_0831"/>
<protein>
    <submittedName>
        <fullName evidence="1">Uncharacterized protein</fullName>
    </submittedName>
</protein>
<dbReference type="GeneID" id="96961565"/>
<dbReference type="AlphaFoldDB" id="W9DUP3"/>
<keyword evidence="2" id="KW-1185">Reference proteome</keyword>
<dbReference type="Proteomes" id="UP000019483">
    <property type="component" value="Unassembled WGS sequence"/>
</dbReference>
<name>W9DUP3_METTI</name>
<organism evidence="1 2">
    <name type="scientific">Methanolobus tindarius DSM 2278</name>
    <dbReference type="NCBI Taxonomy" id="1090322"/>
    <lineage>
        <taxon>Archaea</taxon>
        <taxon>Methanobacteriati</taxon>
        <taxon>Methanobacteriota</taxon>
        <taxon>Stenosarchaea group</taxon>
        <taxon>Methanomicrobia</taxon>
        <taxon>Methanosarcinales</taxon>
        <taxon>Methanosarcinaceae</taxon>
        <taxon>Methanolobus</taxon>
    </lineage>
</organism>
<dbReference type="EMBL" id="AZAJ01000001">
    <property type="protein sequence ID" value="ETA67407.1"/>
    <property type="molecule type" value="Genomic_DNA"/>
</dbReference>
<evidence type="ECO:0000313" key="2">
    <source>
        <dbReference type="Proteomes" id="UP000019483"/>
    </source>
</evidence>
<dbReference type="RefSeq" id="WP_023844543.1">
    <property type="nucleotide sequence ID" value="NZ_AZAJ01000001.1"/>
</dbReference>
<proteinExistence type="predicted"/>
<sequence length="68" mass="7614">MVRASIITLDKSGTPVSREVDNASYDDEAGFLYVHGTEMFQVDEVINMKSPAFCSVRFLREKAREALA</sequence>
<evidence type="ECO:0000313" key="1">
    <source>
        <dbReference type="EMBL" id="ETA67407.1"/>
    </source>
</evidence>
<accession>W9DUP3</accession>
<gene>
    <name evidence="1" type="ORF">MettiDRAFT_0831</name>
</gene>